<keyword evidence="2" id="KW-0378">Hydrolase</keyword>
<dbReference type="Pfam" id="PF01136">
    <property type="entry name" value="Peptidase_U32"/>
    <property type="match status" value="1"/>
</dbReference>
<organism evidence="4 5">
    <name type="scientific">Sutterella megalosphaeroides</name>
    <dbReference type="NCBI Taxonomy" id="2494234"/>
    <lineage>
        <taxon>Bacteria</taxon>
        <taxon>Pseudomonadati</taxon>
        <taxon>Pseudomonadota</taxon>
        <taxon>Betaproteobacteria</taxon>
        <taxon>Burkholderiales</taxon>
        <taxon>Sutterellaceae</taxon>
        <taxon>Sutterella</taxon>
    </lineage>
</organism>
<name>A0A2Z6ICU2_9BURK</name>
<dbReference type="InterPro" id="IPR051454">
    <property type="entry name" value="RNA/ubiquinone_mod_enzymes"/>
</dbReference>
<dbReference type="PROSITE" id="PS01276">
    <property type="entry name" value="PEPTIDASE_U32"/>
    <property type="match status" value="1"/>
</dbReference>
<dbReference type="OrthoDB" id="9807498at2"/>
<dbReference type="SUPFAM" id="SSF51395">
    <property type="entry name" value="FMN-linked oxidoreductases"/>
    <property type="match status" value="1"/>
</dbReference>
<keyword evidence="1" id="KW-0645">Protease</keyword>
<comment type="similarity">
    <text evidence="3">Belongs to the peptidase U32 family.</text>
</comment>
<dbReference type="PANTHER" id="PTHR30217:SF6">
    <property type="entry name" value="TRNA HYDROXYLATION PROTEIN P"/>
    <property type="match status" value="1"/>
</dbReference>
<gene>
    <name evidence="4" type="ORF">SUTMEG_20430</name>
</gene>
<dbReference type="Proteomes" id="UP000271003">
    <property type="component" value="Chromosome"/>
</dbReference>
<evidence type="ECO:0000313" key="5">
    <source>
        <dbReference type="Proteomes" id="UP000271003"/>
    </source>
</evidence>
<dbReference type="AlphaFoldDB" id="A0A2Z6ICU2"/>
<reference evidence="4 5" key="1">
    <citation type="journal article" date="2018" name="Int. J. Syst. Evol. Microbiol.">
        <title>Mesosutterella multiformis gen. nov., sp. nov., a member of the family Sutterellaceae and Sutterella megalosphaeroides sp. nov., isolated from human faeces.</title>
        <authorList>
            <person name="Sakamoto M."/>
            <person name="Ikeyama N."/>
            <person name="Kunihiro T."/>
            <person name="Iino T."/>
            <person name="Yuki M."/>
            <person name="Ohkuma M."/>
        </authorList>
    </citation>
    <scope>NUCLEOTIDE SEQUENCE [LARGE SCALE GENOMIC DNA]</scope>
    <source>
        <strain evidence="4 5">6FBBBH3</strain>
    </source>
</reference>
<evidence type="ECO:0000256" key="2">
    <source>
        <dbReference type="ARBA" id="ARBA00022801"/>
    </source>
</evidence>
<dbReference type="KEGG" id="sutt:SUTMEG_20430"/>
<sequence length="417" mass="45323">MTSLSPADFEILAPAGSRESFAAALAAGADAVYLGVGALNMRSLAASAFGKEDLAELVERAHAAGVRLYLTVNTVIYDEDLSELERVLDAAKAARVDAVIASDAAVMMRARARGLTVHLSTQVNVSNLDAVKFYAQFADVMVLARELTLEQTAAIAEGIRREGVVGPSGCPVRIELFVHGALCMAVSGKCYLSLHTRGQSANRGACLQNCRRTYVVKDEVRGTELEIDNGYVMSPKDLKTIELMPRLVRAGVSIFKIEGRARSPEYVLETVRCYREALESVLAGDWNEERLADWNARLATVFNRGFWTGHYLGETAGEWASGYGSKATEKKTALGRVCNYFARNGIGHAELFAGDVRPGEKLLVTGPTTGAVVWTLESLYVDERPAESARKGDSITFPVPERIRPGDQLYKLVPVER</sequence>
<dbReference type="InterPro" id="IPR001539">
    <property type="entry name" value="Peptidase_U32"/>
</dbReference>
<dbReference type="PANTHER" id="PTHR30217">
    <property type="entry name" value="PEPTIDASE U32 FAMILY"/>
    <property type="match status" value="1"/>
</dbReference>
<dbReference type="RefSeq" id="WP_120177904.1">
    <property type="nucleotide sequence ID" value="NZ_AP018786.1"/>
</dbReference>
<dbReference type="GO" id="GO:0006508">
    <property type="term" value="P:proteolysis"/>
    <property type="evidence" value="ECO:0007669"/>
    <property type="project" value="UniProtKB-KW"/>
</dbReference>
<dbReference type="EMBL" id="AP018786">
    <property type="protein sequence ID" value="BBF24152.1"/>
    <property type="molecule type" value="Genomic_DNA"/>
</dbReference>
<accession>A0A2Z6ICU2</accession>
<protein>
    <submittedName>
        <fullName evidence="4">Collagenase</fullName>
    </submittedName>
</protein>
<dbReference type="GO" id="GO:0008233">
    <property type="term" value="F:peptidase activity"/>
    <property type="evidence" value="ECO:0007669"/>
    <property type="project" value="UniProtKB-KW"/>
</dbReference>
<evidence type="ECO:0000256" key="1">
    <source>
        <dbReference type="ARBA" id="ARBA00022670"/>
    </source>
</evidence>
<proteinExistence type="inferred from homology"/>
<evidence type="ECO:0000256" key="3">
    <source>
        <dbReference type="ARBA" id="ARBA00038374"/>
    </source>
</evidence>
<evidence type="ECO:0000313" key="4">
    <source>
        <dbReference type="EMBL" id="BBF24152.1"/>
    </source>
</evidence>
<keyword evidence="5" id="KW-1185">Reference proteome</keyword>